<proteinExistence type="predicted"/>
<comment type="caution">
    <text evidence="1">The sequence shown here is derived from an EMBL/GenBank/DDBJ whole genome shotgun (WGS) entry which is preliminary data.</text>
</comment>
<sequence>MSMSSTNASMDNMREVRFENRYCRCGRKAMLKISMSTDNPNCLYFVCCNYPNGCNFYQWWIPPDMQHNLKVVENDIDEERMEVLSTLREVIIVNGELKDMTMKSRKQYRDMAMVVERVGQKLNYAFVFIVLLLVVVVIVVYLK</sequence>
<evidence type="ECO:0000313" key="2">
    <source>
        <dbReference type="Proteomes" id="UP001060215"/>
    </source>
</evidence>
<reference evidence="1 2" key="1">
    <citation type="journal article" date="2022" name="Plant J.">
        <title>Chromosome-level genome of Camellia lanceoleosa provides a valuable resource for understanding genome evolution and self-incompatibility.</title>
        <authorList>
            <person name="Gong W."/>
            <person name="Xiao S."/>
            <person name="Wang L."/>
            <person name="Liao Z."/>
            <person name="Chang Y."/>
            <person name="Mo W."/>
            <person name="Hu G."/>
            <person name="Li W."/>
            <person name="Zhao G."/>
            <person name="Zhu H."/>
            <person name="Hu X."/>
            <person name="Ji K."/>
            <person name="Xiang X."/>
            <person name="Song Q."/>
            <person name="Yuan D."/>
            <person name="Jin S."/>
            <person name="Zhang L."/>
        </authorList>
    </citation>
    <scope>NUCLEOTIDE SEQUENCE [LARGE SCALE GENOMIC DNA]</scope>
    <source>
        <strain evidence="1">SQ_2022a</strain>
    </source>
</reference>
<accession>A0ACC0IJM6</accession>
<protein>
    <submittedName>
        <fullName evidence="1">Uncharacterized protein</fullName>
    </submittedName>
</protein>
<organism evidence="1 2">
    <name type="scientific">Camellia lanceoleosa</name>
    <dbReference type="NCBI Taxonomy" id="1840588"/>
    <lineage>
        <taxon>Eukaryota</taxon>
        <taxon>Viridiplantae</taxon>
        <taxon>Streptophyta</taxon>
        <taxon>Embryophyta</taxon>
        <taxon>Tracheophyta</taxon>
        <taxon>Spermatophyta</taxon>
        <taxon>Magnoliopsida</taxon>
        <taxon>eudicotyledons</taxon>
        <taxon>Gunneridae</taxon>
        <taxon>Pentapetalae</taxon>
        <taxon>asterids</taxon>
        <taxon>Ericales</taxon>
        <taxon>Theaceae</taxon>
        <taxon>Camellia</taxon>
    </lineage>
</organism>
<dbReference type="EMBL" id="CM045760">
    <property type="protein sequence ID" value="KAI8025863.1"/>
    <property type="molecule type" value="Genomic_DNA"/>
</dbReference>
<name>A0ACC0IJM6_9ERIC</name>
<evidence type="ECO:0000313" key="1">
    <source>
        <dbReference type="EMBL" id="KAI8025863.1"/>
    </source>
</evidence>
<dbReference type="Proteomes" id="UP001060215">
    <property type="component" value="Chromosome 3"/>
</dbReference>
<keyword evidence="2" id="KW-1185">Reference proteome</keyword>
<gene>
    <name evidence="1" type="ORF">LOK49_LG02G02480</name>
</gene>